<gene>
    <name evidence="4" type="ORF">BACCAP_00582</name>
</gene>
<dbReference type="GO" id="GO:0016491">
    <property type="term" value="F:oxidoreductase activity"/>
    <property type="evidence" value="ECO:0007669"/>
    <property type="project" value="UniProtKB-KW"/>
</dbReference>
<evidence type="ECO:0000256" key="2">
    <source>
        <dbReference type="ARBA" id="ARBA00023002"/>
    </source>
</evidence>
<accession>A6NQV9</accession>
<organism evidence="4 5">
    <name type="scientific">Pseudoflavonifractor capillosus ATCC 29799</name>
    <dbReference type="NCBI Taxonomy" id="411467"/>
    <lineage>
        <taxon>Bacteria</taxon>
        <taxon>Bacillati</taxon>
        <taxon>Bacillota</taxon>
        <taxon>Clostridia</taxon>
        <taxon>Eubacteriales</taxon>
        <taxon>Oscillospiraceae</taxon>
        <taxon>Pseudoflavonifractor</taxon>
    </lineage>
</organism>
<keyword evidence="5" id="KW-1185">Reference proteome</keyword>
<keyword evidence="3" id="KW-0753">Steroid metabolism</keyword>
<dbReference type="Pfam" id="PF13561">
    <property type="entry name" value="adh_short_C2"/>
    <property type="match status" value="1"/>
</dbReference>
<dbReference type="PROSITE" id="PS00061">
    <property type="entry name" value="ADH_SHORT"/>
    <property type="match status" value="1"/>
</dbReference>
<reference evidence="4 5" key="1">
    <citation type="submission" date="2007-04" db="EMBL/GenBank/DDBJ databases">
        <authorList>
            <person name="Fulton L."/>
            <person name="Clifton S."/>
            <person name="Fulton B."/>
            <person name="Xu J."/>
            <person name="Minx P."/>
            <person name="Pepin K.H."/>
            <person name="Johnson M."/>
            <person name="Thiruvilangam P."/>
            <person name="Bhonagiri V."/>
            <person name="Nash W.E."/>
            <person name="Mardis E.R."/>
            <person name="Wilson R.K."/>
        </authorList>
    </citation>
    <scope>NUCLEOTIDE SEQUENCE [LARGE SCALE GENOMIC DNA]</scope>
    <source>
        <strain evidence="4 5">ATCC 29799</strain>
    </source>
</reference>
<dbReference type="GO" id="GO:0032787">
    <property type="term" value="P:monocarboxylic acid metabolic process"/>
    <property type="evidence" value="ECO:0007669"/>
    <property type="project" value="UniProtKB-ARBA"/>
</dbReference>
<evidence type="ECO:0000256" key="3">
    <source>
        <dbReference type="ARBA" id="ARBA00023221"/>
    </source>
</evidence>
<evidence type="ECO:0000256" key="1">
    <source>
        <dbReference type="ARBA" id="ARBA00006484"/>
    </source>
</evidence>
<dbReference type="NCBIfam" id="NF047420">
    <property type="entry name" value="EF_P_mod_YmfI"/>
    <property type="match status" value="1"/>
</dbReference>
<dbReference type="OrthoDB" id="9803333at2"/>
<reference evidence="4 5" key="2">
    <citation type="submission" date="2007-06" db="EMBL/GenBank/DDBJ databases">
        <title>Draft genome sequence of Pseudoflavonifractor capillosus ATCC 29799.</title>
        <authorList>
            <person name="Sudarsanam P."/>
            <person name="Ley R."/>
            <person name="Guruge J."/>
            <person name="Turnbaugh P.J."/>
            <person name="Mahowald M."/>
            <person name="Liep D."/>
            <person name="Gordon J."/>
        </authorList>
    </citation>
    <scope>NUCLEOTIDE SEQUENCE [LARGE SCALE GENOMIC DNA]</scope>
    <source>
        <strain evidence="4 5">ATCC 29799</strain>
    </source>
</reference>
<dbReference type="AlphaFoldDB" id="A6NQV9"/>
<dbReference type="STRING" id="411467.BACCAP_00582"/>
<comment type="similarity">
    <text evidence="1">Belongs to the short-chain dehydrogenases/reductases (SDR) family.</text>
</comment>
<dbReference type="SUPFAM" id="SSF51735">
    <property type="entry name" value="NAD(P)-binding Rossmann-fold domains"/>
    <property type="match status" value="1"/>
</dbReference>
<dbReference type="InterPro" id="IPR050259">
    <property type="entry name" value="SDR"/>
</dbReference>
<dbReference type="GO" id="GO:0008202">
    <property type="term" value="P:steroid metabolic process"/>
    <property type="evidence" value="ECO:0007669"/>
    <property type="project" value="UniProtKB-KW"/>
</dbReference>
<evidence type="ECO:0000313" key="4">
    <source>
        <dbReference type="EMBL" id="EDN01455.1"/>
    </source>
</evidence>
<sequence>MEQKTALITGASRGIGAATARRLARAGYAVAVNYCSSEERALALVEELRAEGHTAMAVRADVSDPEQVRTMVDNVLDKFCQLDILVCNAGRSWVGLLGDMTVAEWRELFSVNLDSVFYCCKAVLPHMIHRKKGKIITVSSMWGQVGASCEAAYSASKAGVIGLTKALAKELGPSGIAVNCVAPGVIDTEMNKNLTDEDLDALREETPLERIGKAEDVAESVLFLASEGADFITGQVLCPNGGLII</sequence>
<dbReference type="EMBL" id="AAXG02000005">
    <property type="protein sequence ID" value="EDN01455.1"/>
    <property type="molecule type" value="Genomic_DNA"/>
</dbReference>
<dbReference type="PANTHER" id="PTHR42879:SF2">
    <property type="entry name" value="3-OXOACYL-[ACYL-CARRIER-PROTEIN] REDUCTASE FABG"/>
    <property type="match status" value="1"/>
</dbReference>
<dbReference type="PANTHER" id="PTHR42879">
    <property type="entry name" value="3-OXOACYL-(ACYL-CARRIER-PROTEIN) REDUCTASE"/>
    <property type="match status" value="1"/>
</dbReference>
<keyword evidence="2" id="KW-0560">Oxidoreductase</keyword>
<dbReference type="PRINTS" id="PR00080">
    <property type="entry name" value="SDRFAMILY"/>
</dbReference>
<dbReference type="Proteomes" id="UP000003639">
    <property type="component" value="Unassembled WGS sequence"/>
</dbReference>
<protein>
    <submittedName>
        <fullName evidence="4">Oxidoreductase, short chain dehydrogenase/reductase family protein</fullName>
    </submittedName>
</protein>
<dbReference type="NCBIfam" id="NF005559">
    <property type="entry name" value="PRK07231.1"/>
    <property type="match status" value="1"/>
</dbReference>
<dbReference type="InterPro" id="IPR036291">
    <property type="entry name" value="NAD(P)-bd_dom_sf"/>
</dbReference>
<dbReference type="FunFam" id="3.40.50.720:FF:000173">
    <property type="entry name" value="3-oxoacyl-[acyl-carrier protein] reductase"/>
    <property type="match status" value="1"/>
</dbReference>
<proteinExistence type="inferred from homology"/>
<dbReference type="InterPro" id="IPR002347">
    <property type="entry name" value="SDR_fam"/>
</dbReference>
<dbReference type="eggNOG" id="COG1028">
    <property type="taxonomic scope" value="Bacteria"/>
</dbReference>
<comment type="caution">
    <text evidence="4">The sequence shown here is derived from an EMBL/GenBank/DDBJ whole genome shotgun (WGS) entry which is preliminary data.</text>
</comment>
<evidence type="ECO:0000313" key="5">
    <source>
        <dbReference type="Proteomes" id="UP000003639"/>
    </source>
</evidence>
<dbReference type="InterPro" id="IPR020904">
    <property type="entry name" value="Sc_DH/Rdtase_CS"/>
</dbReference>
<dbReference type="RefSeq" id="WP_006571136.1">
    <property type="nucleotide sequence ID" value="NZ_AAXG02000005.1"/>
</dbReference>
<dbReference type="NCBIfam" id="NF009466">
    <property type="entry name" value="PRK12826.1-2"/>
    <property type="match status" value="1"/>
</dbReference>
<dbReference type="PRINTS" id="PR00081">
    <property type="entry name" value="GDHRDH"/>
</dbReference>
<name>A6NQV9_9FIRM</name>
<dbReference type="Gene3D" id="3.40.50.720">
    <property type="entry name" value="NAD(P)-binding Rossmann-like Domain"/>
    <property type="match status" value="1"/>
</dbReference>
<keyword evidence="3" id="KW-0443">Lipid metabolism</keyword>